<dbReference type="GO" id="GO:0016722">
    <property type="term" value="F:oxidoreductase activity, acting on metal ions"/>
    <property type="evidence" value="ECO:0007669"/>
    <property type="project" value="InterPro"/>
</dbReference>
<dbReference type="AlphaFoldDB" id="A0A9X1HVJ8"/>
<dbReference type="PANTHER" id="PTHR42932">
    <property type="entry name" value="GENERAL STRESS PROTEIN 20U"/>
    <property type="match status" value="1"/>
</dbReference>
<organism evidence="4 5">
    <name type="scientific">Fulvivirga sedimenti</name>
    <dbReference type="NCBI Taxonomy" id="2879465"/>
    <lineage>
        <taxon>Bacteria</taxon>
        <taxon>Pseudomonadati</taxon>
        <taxon>Bacteroidota</taxon>
        <taxon>Cytophagia</taxon>
        <taxon>Cytophagales</taxon>
        <taxon>Fulvivirgaceae</taxon>
        <taxon>Fulvivirga</taxon>
    </lineage>
</organism>
<dbReference type="InterPro" id="IPR023188">
    <property type="entry name" value="DPS_DNA-bd_CS"/>
</dbReference>
<dbReference type="PANTHER" id="PTHR42932:SF1">
    <property type="entry name" value="GENERAL STRESS PROTEIN 20U"/>
    <property type="match status" value="1"/>
</dbReference>
<name>A0A9X1HVJ8_9BACT</name>
<dbReference type="CDD" id="cd01043">
    <property type="entry name" value="DPS"/>
    <property type="match status" value="1"/>
</dbReference>
<evidence type="ECO:0000256" key="1">
    <source>
        <dbReference type="ARBA" id="ARBA00009497"/>
    </source>
</evidence>
<proteinExistence type="inferred from homology"/>
<dbReference type="EMBL" id="JAIXNE010000007">
    <property type="protein sequence ID" value="MCA6078735.1"/>
    <property type="molecule type" value="Genomic_DNA"/>
</dbReference>
<dbReference type="RefSeq" id="WP_225699596.1">
    <property type="nucleotide sequence ID" value="NZ_JAIXNE010000007.1"/>
</dbReference>
<dbReference type="Pfam" id="PF00210">
    <property type="entry name" value="Ferritin"/>
    <property type="match status" value="1"/>
</dbReference>
<gene>
    <name evidence="4" type="ORF">LDX50_27925</name>
</gene>
<dbReference type="InterPro" id="IPR012347">
    <property type="entry name" value="Ferritin-like"/>
</dbReference>
<comment type="similarity">
    <text evidence="1 2">Belongs to the Dps family.</text>
</comment>
<dbReference type="InterPro" id="IPR008331">
    <property type="entry name" value="Ferritin_DPS_dom"/>
</dbReference>
<dbReference type="PIRSF" id="PIRSF005900">
    <property type="entry name" value="Dps"/>
    <property type="match status" value="1"/>
</dbReference>
<dbReference type="SUPFAM" id="SSF47240">
    <property type="entry name" value="Ferritin-like"/>
    <property type="match status" value="1"/>
</dbReference>
<dbReference type="InterPro" id="IPR002177">
    <property type="entry name" value="DPS_DNA-bd"/>
</dbReference>
<dbReference type="Proteomes" id="UP001139409">
    <property type="component" value="Unassembled WGS sequence"/>
</dbReference>
<protein>
    <submittedName>
        <fullName evidence="4">DNA starvation/stationary phase protection protein</fullName>
    </submittedName>
</protein>
<keyword evidence="5" id="KW-1185">Reference proteome</keyword>
<accession>A0A9X1HVJ8</accession>
<dbReference type="GO" id="GO:0008199">
    <property type="term" value="F:ferric iron binding"/>
    <property type="evidence" value="ECO:0007669"/>
    <property type="project" value="InterPro"/>
</dbReference>
<evidence type="ECO:0000256" key="2">
    <source>
        <dbReference type="RuleBase" id="RU003875"/>
    </source>
</evidence>
<sequence length="180" mass="21051">METDILEKINDTNTKKTRSWAYKKLGYSKEETKEIVDALNQLLANYHVHYQKLRNYHWNVTGADFFDIHEKFEAQYEQAKLNIDEIAERIRVFGYRPLSTLTEYLEVSAIKETPTNKKMSGMEMVREILNDFEILLSYMVDAADAAIDVGDVGTEEMIKDFVKNLEKTHWMFTAFASDDE</sequence>
<evidence type="ECO:0000313" key="5">
    <source>
        <dbReference type="Proteomes" id="UP001139409"/>
    </source>
</evidence>
<reference evidence="4" key="1">
    <citation type="submission" date="2021-09" db="EMBL/GenBank/DDBJ databases">
        <title>Fulvivirga sp. isolated from coastal sediment.</title>
        <authorList>
            <person name="Yu H."/>
        </authorList>
    </citation>
    <scope>NUCLEOTIDE SEQUENCE</scope>
    <source>
        <strain evidence="4">1062</strain>
    </source>
</reference>
<comment type="caution">
    <text evidence="4">The sequence shown here is derived from an EMBL/GenBank/DDBJ whole genome shotgun (WGS) entry which is preliminary data.</text>
</comment>
<dbReference type="PRINTS" id="PR01346">
    <property type="entry name" value="HELNAPAPROT"/>
</dbReference>
<dbReference type="InterPro" id="IPR009078">
    <property type="entry name" value="Ferritin-like_SF"/>
</dbReference>
<evidence type="ECO:0000313" key="4">
    <source>
        <dbReference type="EMBL" id="MCA6078735.1"/>
    </source>
</evidence>
<feature type="domain" description="Ferritin/DPS" evidence="3">
    <location>
        <begin position="37"/>
        <end position="177"/>
    </location>
</feature>
<dbReference type="Gene3D" id="1.20.1260.10">
    <property type="match status" value="1"/>
</dbReference>
<dbReference type="PROSITE" id="PS00819">
    <property type="entry name" value="DPS_2"/>
    <property type="match status" value="1"/>
</dbReference>
<evidence type="ECO:0000259" key="3">
    <source>
        <dbReference type="Pfam" id="PF00210"/>
    </source>
</evidence>